<dbReference type="Proteomes" id="UP001626593">
    <property type="component" value="Chromosome"/>
</dbReference>
<dbReference type="EMBL" id="CP141259">
    <property type="protein sequence ID" value="WRL44123.1"/>
    <property type="molecule type" value="Genomic_DNA"/>
</dbReference>
<sequence>MENQRFTIKGRVIAADDPQLQDALSQVYDTPERPRCLCVPGGVEMYVALHRQFVVKRMPDSGSTHHPGCPSYEPELQQSGLGELVGEAVLESEPGRVELRVDFPWTRVIGRGVPRGELQDVSEVGVPGRRMTLRALMHFLFERAGFNRWSPAMAGKRNQGVVRKYLLEAAEEIMVKGVPLAERLYVPEPFNESAKAEAAQRRREKLAVLRPKDGQTPLAIVIGEFKASEATSQGRRVWIRHMPDAPLLIVGKSWERIERVFAPLFEARDADTGRPVRLILAALIRARREYTYEIDAASLMLASEHWIPIEGVHELPLIDALVAQHRRFVKPLRYDAWSGAAFPNALLLDTGARPVPLHVSSAFMDPKERAAKEKAIASGKSDVWVWWTDQPMPAFPAGARET</sequence>
<protein>
    <submittedName>
        <fullName evidence="1">DUF1173 domain-containing protein</fullName>
    </submittedName>
</protein>
<proteinExistence type="predicted"/>
<dbReference type="Pfam" id="PF06666">
    <property type="entry name" value="DUF1173"/>
    <property type="match status" value="1"/>
</dbReference>
<dbReference type="RefSeq" id="WP_407277572.1">
    <property type="nucleotide sequence ID" value="NZ_CP141259.1"/>
</dbReference>
<reference evidence="1 2" key="1">
    <citation type="submission" date="2023-12" db="EMBL/GenBank/DDBJ databases">
        <title>A. evansii MAY27, complete genome.</title>
        <authorList>
            <person name="Wang Y."/>
        </authorList>
    </citation>
    <scope>NUCLEOTIDE SEQUENCE [LARGE SCALE GENOMIC DNA]</scope>
    <source>
        <strain evidence="1 2">MAY27</strain>
    </source>
</reference>
<evidence type="ECO:0000313" key="2">
    <source>
        <dbReference type="Proteomes" id="UP001626593"/>
    </source>
</evidence>
<gene>
    <name evidence="1" type="ORF">U5817_12970</name>
</gene>
<accession>A0ABZ1AEJ0</accession>
<evidence type="ECO:0000313" key="1">
    <source>
        <dbReference type="EMBL" id="WRL44123.1"/>
    </source>
</evidence>
<dbReference type="InterPro" id="IPR009553">
    <property type="entry name" value="DUF1173"/>
</dbReference>
<organism evidence="1 2">
    <name type="scientific">Aromatoleum evansii</name>
    <name type="common">Azoarcus evansii</name>
    <dbReference type="NCBI Taxonomy" id="59406"/>
    <lineage>
        <taxon>Bacteria</taxon>
        <taxon>Pseudomonadati</taxon>
        <taxon>Pseudomonadota</taxon>
        <taxon>Betaproteobacteria</taxon>
        <taxon>Rhodocyclales</taxon>
        <taxon>Rhodocyclaceae</taxon>
        <taxon>Aromatoleum</taxon>
    </lineage>
</organism>
<keyword evidence="2" id="KW-1185">Reference proteome</keyword>
<name>A0ABZ1AEJ0_AROEV</name>